<keyword evidence="5 6" id="KW-0472">Membrane</keyword>
<accession>A0A4P6JPS7</accession>
<proteinExistence type="predicted"/>
<dbReference type="EMBL" id="CP035758">
    <property type="protein sequence ID" value="QBD77233.1"/>
    <property type="molecule type" value="Genomic_DNA"/>
</dbReference>
<sequence>MSWFHLPAGGLTDAQVRASIGLVPVQFVVLLLCVLFCHWLLAHTRFGLHTYAIGGNEEAALRAGIVVRRHTLLIYMLSALLSSLAGVLYTLRFTSGAASAGDALLLDCIAAVAIGGTSLSGGEGTIVGTVIGTTIIAVIQNGLVMVGINPYLQFIAIGIGIVLAVLTNNLKLRMW</sequence>
<dbReference type="CDD" id="cd06579">
    <property type="entry name" value="TM_PBP1_transp_AraH_like"/>
    <property type="match status" value="1"/>
</dbReference>
<evidence type="ECO:0000256" key="4">
    <source>
        <dbReference type="ARBA" id="ARBA00022989"/>
    </source>
</evidence>
<dbReference type="KEGG" id="kbs:EPA93_15005"/>
<dbReference type="AlphaFoldDB" id="A0A4P6JPS7"/>
<keyword evidence="4 6" id="KW-1133">Transmembrane helix</keyword>
<evidence type="ECO:0000256" key="1">
    <source>
        <dbReference type="ARBA" id="ARBA00004651"/>
    </source>
</evidence>
<keyword evidence="2" id="KW-1003">Cell membrane</keyword>
<gene>
    <name evidence="7" type="ORF">EPA93_15005</name>
</gene>
<dbReference type="OrthoDB" id="9797838at2"/>
<feature type="transmembrane region" description="Helical" evidence="6">
    <location>
        <begin position="151"/>
        <end position="170"/>
    </location>
</feature>
<keyword evidence="8" id="KW-1185">Reference proteome</keyword>
<organism evidence="7 8">
    <name type="scientific">Ktedonosporobacter rubrisoli</name>
    <dbReference type="NCBI Taxonomy" id="2509675"/>
    <lineage>
        <taxon>Bacteria</taxon>
        <taxon>Bacillati</taxon>
        <taxon>Chloroflexota</taxon>
        <taxon>Ktedonobacteria</taxon>
        <taxon>Ktedonobacterales</taxon>
        <taxon>Ktedonosporobacteraceae</taxon>
        <taxon>Ktedonosporobacter</taxon>
    </lineage>
</organism>
<name>A0A4P6JPS7_KTERU</name>
<reference evidence="7 8" key="1">
    <citation type="submission" date="2019-01" db="EMBL/GenBank/DDBJ databases">
        <title>Ktedonosporobacter rubrisoli SCAWS-G2.</title>
        <authorList>
            <person name="Huang Y."/>
            <person name="Yan B."/>
        </authorList>
    </citation>
    <scope>NUCLEOTIDE SEQUENCE [LARGE SCALE GENOMIC DNA]</scope>
    <source>
        <strain evidence="7 8">SCAWS-G2</strain>
    </source>
</reference>
<evidence type="ECO:0000313" key="8">
    <source>
        <dbReference type="Proteomes" id="UP000290365"/>
    </source>
</evidence>
<keyword evidence="3 6" id="KW-0812">Transmembrane</keyword>
<evidence type="ECO:0000256" key="6">
    <source>
        <dbReference type="SAM" id="Phobius"/>
    </source>
</evidence>
<dbReference type="PANTHER" id="PTHR32196">
    <property type="entry name" value="ABC TRANSPORTER PERMEASE PROTEIN YPHD-RELATED-RELATED"/>
    <property type="match status" value="1"/>
</dbReference>
<dbReference type="InterPro" id="IPR001851">
    <property type="entry name" value="ABC_transp_permease"/>
</dbReference>
<evidence type="ECO:0000313" key="7">
    <source>
        <dbReference type="EMBL" id="QBD77233.1"/>
    </source>
</evidence>
<dbReference type="Proteomes" id="UP000290365">
    <property type="component" value="Chromosome"/>
</dbReference>
<feature type="transmembrane region" description="Helical" evidence="6">
    <location>
        <begin position="72"/>
        <end position="91"/>
    </location>
</feature>
<feature type="transmembrane region" description="Helical" evidence="6">
    <location>
        <begin position="20"/>
        <end position="41"/>
    </location>
</feature>
<dbReference type="GO" id="GO:0022857">
    <property type="term" value="F:transmembrane transporter activity"/>
    <property type="evidence" value="ECO:0007669"/>
    <property type="project" value="InterPro"/>
</dbReference>
<evidence type="ECO:0000256" key="3">
    <source>
        <dbReference type="ARBA" id="ARBA00022692"/>
    </source>
</evidence>
<dbReference type="GO" id="GO:0005886">
    <property type="term" value="C:plasma membrane"/>
    <property type="evidence" value="ECO:0007669"/>
    <property type="project" value="UniProtKB-SubCell"/>
</dbReference>
<comment type="subcellular location">
    <subcellularLocation>
        <location evidence="1">Cell membrane</location>
        <topology evidence="1">Multi-pass membrane protein</topology>
    </subcellularLocation>
</comment>
<evidence type="ECO:0000256" key="5">
    <source>
        <dbReference type="ARBA" id="ARBA00023136"/>
    </source>
</evidence>
<protein>
    <submittedName>
        <fullName evidence="7">ABC transporter permease</fullName>
    </submittedName>
</protein>
<dbReference type="Pfam" id="PF02653">
    <property type="entry name" value="BPD_transp_2"/>
    <property type="match status" value="1"/>
</dbReference>
<dbReference type="PANTHER" id="PTHR32196:SF63">
    <property type="entry name" value="INNER MEMBRANE ABC TRANSPORTER PERMEASE PROTEIN YJFF"/>
    <property type="match status" value="1"/>
</dbReference>
<evidence type="ECO:0000256" key="2">
    <source>
        <dbReference type="ARBA" id="ARBA00022475"/>
    </source>
</evidence>